<evidence type="ECO:0000313" key="2">
    <source>
        <dbReference type="RefSeq" id="XP_030978095.1"/>
    </source>
</evidence>
<organism evidence="1 2">
    <name type="scientific">Pyricularia grisea</name>
    <name type="common">Crabgrass-specific blast fungus</name>
    <name type="synonym">Magnaporthe grisea</name>
    <dbReference type="NCBI Taxonomy" id="148305"/>
    <lineage>
        <taxon>Eukaryota</taxon>
        <taxon>Fungi</taxon>
        <taxon>Dikarya</taxon>
        <taxon>Ascomycota</taxon>
        <taxon>Pezizomycotina</taxon>
        <taxon>Sordariomycetes</taxon>
        <taxon>Sordariomycetidae</taxon>
        <taxon>Magnaporthales</taxon>
        <taxon>Pyriculariaceae</taxon>
        <taxon>Pyricularia</taxon>
    </lineage>
</organism>
<reference evidence="2" key="2">
    <citation type="submission" date="2019-10" db="EMBL/GenBank/DDBJ databases">
        <authorList>
            <consortium name="NCBI Genome Project"/>
        </authorList>
    </citation>
    <scope>NUCLEOTIDE SEQUENCE</scope>
    <source>
        <strain evidence="2">NI907</strain>
    </source>
</reference>
<keyword evidence="1" id="KW-1185">Reference proteome</keyword>
<dbReference type="AlphaFoldDB" id="A0A6P8AT77"/>
<proteinExistence type="predicted"/>
<accession>A0A6P8AT77</accession>
<dbReference type="GeneID" id="41964008"/>
<protein>
    <submittedName>
        <fullName evidence="2">Uncharacterized protein</fullName>
    </submittedName>
</protein>
<name>A0A6P8AT77_PYRGI</name>
<dbReference type="Proteomes" id="UP000515153">
    <property type="component" value="Unplaced"/>
</dbReference>
<reference evidence="2" key="1">
    <citation type="journal article" date="2019" name="Mol. Biol. Evol.">
        <title>Blast fungal genomes show frequent chromosomal changes, gene gains and losses, and effector gene turnover.</title>
        <authorList>
            <person name="Gomez Luciano L.B."/>
            <person name="Jason Tsai I."/>
            <person name="Chuma I."/>
            <person name="Tosa Y."/>
            <person name="Chen Y.H."/>
            <person name="Li J.Y."/>
            <person name="Li M.Y."/>
            <person name="Jade Lu M.Y."/>
            <person name="Nakayashiki H."/>
            <person name="Li W.H."/>
        </authorList>
    </citation>
    <scope>NUCLEOTIDE SEQUENCE</scope>
    <source>
        <strain evidence="2">NI907</strain>
    </source>
</reference>
<dbReference type="KEGG" id="pgri:PgNI_09111"/>
<evidence type="ECO:0000313" key="1">
    <source>
        <dbReference type="Proteomes" id="UP000515153"/>
    </source>
</evidence>
<dbReference type="RefSeq" id="XP_030978095.1">
    <property type="nucleotide sequence ID" value="XM_031129100.1"/>
</dbReference>
<gene>
    <name evidence="2" type="ORF">PgNI_09111</name>
</gene>
<sequence length="136" mass="15685">MAQYPGNKMRDIKPIKERLTVPWGISINEEDFEKLTTGYETVDMDGQWDVLFVSYLGIKSSLRNTEIWYQKAHVPFLMSTASVFITKRAAFSVDRGNPKPQARYMDHFSTCGMSLNFVDRDRKPTVWVYPPVPGQT</sequence>
<reference evidence="2" key="3">
    <citation type="submission" date="2025-08" db="UniProtKB">
        <authorList>
            <consortium name="RefSeq"/>
        </authorList>
    </citation>
    <scope>IDENTIFICATION</scope>
    <source>
        <strain evidence="2">NI907</strain>
    </source>
</reference>